<feature type="region of interest" description="Disordered" evidence="1">
    <location>
        <begin position="1"/>
        <end position="24"/>
    </location>
</feature>
<dbReference type="Pfam" id="PF12728">
    <property type="entry name" value="HTH_17"/>
    <property type="match status" value="1"/>
</dbReference>
<dbReference type="InterPro" id="IPR009061">
    <property type="entry name" value="DNA-bd_dom_put_sf"/>
</dbReference>
<evidence type="ECO:0000313" key="3">
    <source>
        <dbReference type="EMBL" id="VEI22742.1"/>
    </source>
</evidence>
<proteinExistence type="predicted"/>
<evidence type="ECO:0000256" key="1">
    <source>
        <dbReference type="SAM" id="MobiDB-lite"/>
    </source>
</evidence>
<dbReference type="InterPro" id="IPR010093">
    <property type="entry name" value="SinI_DNA-bd"/>
</dbReference>
<dbReference type="InterPro" id="IPR041657">
    <property type="entry name" value="HTH_17"/>
</dbReference>
<dbReference type="NCBIfam" id="TIGR01764">
    <property type="entry name" value="excise"/>
    <property type="match status" value="1"/>
</dbReference>
<organism evidence="3 4">
    <name type="scientific">Rothia aeria</name>
    <dbReference type="NCBI Taxonomy" id="172042"/>
    <lineage>
        <taxon>Bacteria</taxon>
        <taxon>Bacillati</taxon>
        <taxon>Actinomycetota</taxon>
        <taxon>Actinomycetes</taxon>
        <taxon>Micrococcales</taxon>
        <taxon>Micrococcaceae</taxon>
        <taxon>Rothia</taxon>
    </lineage>
</organism>
<evidence type="ECO:0000259" key="2">
    <source>
        <dbReference type="Pfam" id="PF12728"/>
    </source>
</evidence>
<dbReference type="GO" id="GO:0003677">
    <property type="term" value="F:DNA binding"/>
    <property type="evidence" value="ECO:0007669"/>
    <property type="project" value="InterPro"/>
</dbReference>
<dbReference type="AlphaFoldDB" id="A0A7Z9D4M0"/>
<protein>
    <submittedName>
        <fullName evidence="3">DNA binding domain, excisionase family</fullName>
    </submittedName>
</protein>
<reference evidence="3 4" key="1">
    <citation type="submission" date="2018-12" db="EMBL/GenBank/DDBJ databases">
        <authorList>
            <consortium name="Pathogen Informatics"/>
        </authorList>
    </citation>
    <scope>NUCLEOTIDE SEQUENCE [LARGE SCALE GENOMIC DNA]</scope>
    <source>
        <strain evidence="3 4">NCTC10207</strain>
    </source>
</reference>
<dbReference type="RefSeq" id="WP_023134609.1">
    <property type="nucleotide sequence ID" value="NZ_CAKASD010000006.1"/>
</dbReference>
<name>A0A7Z9D4M0_9MICC</name>
<evidence type="ECO:0000313" key="4">
    <source>
        <dbReference type="Proteomes" id="UP000282386"/>
    </source>
</evidence>
<dbReference type="EMBL" id="LR134479">
    <property type="protein sequence ID" value="VEI22742.1"/>
    <property type="molecule type" value="Genomic_DNA"/>
</dbReference>
<dbReference type="SUPFAM" id="SSF46955">
    <property type="entry name" value="Putative DNA-binding domain"/>
    <property type="match status" value="1"/>
</dbReference>
<sequence>MSTRGQGRYYEEEPDPAGQHSTPSELFDMLLNAQRKRDAEHHTEEADTLYIANSKGEKIPLSPDMYAPLETILRAQLEHKAVTLVQQDRMMTTQEAADYLGMSRPTLVRLLEDGKIPFEKLKKHRRVAFADVETYRAHRMNKK</sequence>
<feature type="domain" description="Helix-turn-helix" evidence="2">
    <location>
        <begin position="90"/>
        <end position="137"/>
    </location>
</feature>
<accession>A0A7Z9D4M0</accession>
<gene>
    <name evidence="3" type="ORF">NCTC10207_00827</name>
</gene>
<dbReference type="Proteomes" id="UP000282386">
    <property type="component" value="Chromosome"/>
</dbReference>